<dbReference type="InterPro" id="IPR011051">
    <property type="entry name" value="RmlC_Cupin_sf"/>
</dbReference>
<dbReference type="KEGG" id="bvv:BHK69_17090"/>
<dbReference type="InterPro" id="IPR014710">
    <property type="entry name" value="RmlC-like_jellyroll"/>
</dbReference>
<accession>A0A1D7U3K1</accession>
<dbReference type="AlphaFoldDB" id="A0A1D7U3K1"/>
<dbReference type="PANTHER" id="PTHR40943:SF2">
    <property type="entry name" value="(S)-UREIDOGLYCINE AMINOHYDROLASE CUPIN DOMAIN-CONTAINING PROTEIN"/>
    <property type="match status" value="1"/>
</dbReference>
<evidence type="ECO:0000313" key="2">
    <source>
        <dbReference type="EMBL" id="AOO81937.1"/>
    </source>
</evidence>
<dbReference type="RefSeq" id="WP_069691147.1">
    <property type="nucleotide sequence ID" value="NZ_CP017147.1"/>
</dbReference>
<dbReference type="Pfam" id="PF05899">
    <property type="entry name" value="Cupin_3"/>
    <property type="match status" value="1"/>
</dbReference>
<reference evidence="2 3" key="1">
    <citation type="journal article" date="2015" name="Antonie Van Leeuwenhoek">
        <title>Bosea vaviloviae sp. nov., a new species of slow-growing rhizobia isolated from nodules of the relict species Vavilovia formosa (Stev.) Fed.</title>
        <authorList>
            <person name="Safronova V.I."/>
            <person name="Kuznetsova I.G."/>
            <person name="Sazanova A.L."/>
            <person name="Kimeklis A.K."/>
            <person name="Belimov A.A."/>
            <person name="Andronov E.E."/>
            <person name="Pinaev A.G."/>
            <person name="Chizhevskaya E.P."/>
            <person name="Pukhaev A.R."/>
            <person name="Popov K.P."/>
            <person name="Willems A."/>
            <person name="Tikhonovich I.A."/>
        </authorList>
    </citation>
    <scope>NUCLEOTIDE SEQUENCE [LARGE SCALE GENOMIC DNA]</scope>
    <source>
        <strain evidence="2 3">Vaf18</strain>
    </source>
</reference>
<feature type="domain" description="(S)-ureidoglycine aminohydrolase cupin" evidence="1">
    <location>
        <begin position="38"/>
        <end position="110"/>
    </location>
</feature>
<keyword evidence="3" id="KW-1185">Reference proteome</keyword>
<evidence type="ECO:0000313" key="3">
    <source>
        <dbReference type="Proteomes" id="UP000094969"/>
    </source>
</evidence>
<dbReference type="InterPro" id="IPR008579">
    <property type="entry name" value="UGlyAH_Cupin_dom"/>
</dbReference>
<gene>
    <name evidence="2" type="ORF">BHK69_17090</name>
</gene>
<dbReference type="PANTHER" id="PTHR40943">
    <property type="entry name" value="CYTOPLASMIC PROTEIN-RELATED"/>
    <property type="match status" value="1"/>
</dbReference>
<organism evidence="2 3">
    <name type="scientific">Bosea vaviloviae</name>
    <dbReference type="NCBI Taxonomy" id="1526658"/>
    <lineage>
        <taxon>Bacteria</taxon>
        <taxon>Pseudomonadati</taxon>
        <taxon>Pseudomonadota</taxon>
        <taxon>Alphaproteobacteria</taxon>
        <taxon>Hyphomicrobiales</taxon>
        <taxon>Boseaceae</taxon>
        <taxon>Bosea</taxon>
    </lineage>
</organism>
<protein>
    <submittedName>
        <fullName evidence="2">Cupin</fullName>
    </submittedName>
</protein>
<dbReference type="OrthoDB" id="9799053at2"/>
<dbReference type="SUPFAM" id="SSF51182">
    <property type="entry name" value="RmlC-like cupins"/>
    <property type="match status" value="1"/>
</dbReference>
<dbReference type="CDD" id="cd02227">
    <property type="entry name" value="cupin_TM1112-like"/>
    <property type="match status" value="1"/>
</dbReference>
<dbReference type="Gene3D" id="2.60.120.10">
    <property type="entry name" value="Jelly Rolls"/>
    <property type="match status" value="1"/>
</dbReference>
<name>A0A1D7U3K1_9HYPH</name>
<dbReference type="STRING" id="1526658.BHK69_17090"/>
<dbReference type="Proteomes" id="UP000094969">
    <property type="component" value="Chromosome"/>
</dbReference>
<sequence>MAKFLALGIEGVEPEEYGPDEGSVVSGAPRFRSWTRDEADGGLSCGIWEATPGKWRFENPHWEYCRILSGVSVVTEDGGEPHIVRTGDSFVLRAGFKGAWDVIETTRKDYVIRT</sequence>
<evidence type="ECO:0000259" key="1">
    <source>
        <dbReference type="Pfam" id="PF05899"/>
    </source>
</evidence>
<dbReference type="EMBL" id="CP017147">
    <property type="protein sequence ID" value="AOO81937.1"/>
    <property type="molecule type" value="Genomic_DNA"/>
</dbReference>
<proteinExistence type="predicted"/>